<organism evidence="1 2">
    <name type="scientific">Shouchella lonarensis</name>
    <dbReference type="NCBI Taxonomy" id="1464122"/>
    <lineage>
        <taxon>Bacteria</taxon>
        <taxon>Bacillati</taxon>
        <taxon>Bacillota</taxon>
        <taxon>Bacilli</taxon>
        <taxon>Bacillales</taxon>
        <taxon>Bacillaceae</taxon>
        <taxon>Shouchella</taxon>
    </lineage>
</organism>
<dbReference type="OrthoDB" id="1652507at2"/>
<gene>
    <name evidence="1" type="ORF">SAMN05421737_105267</name>
</gene>
<protein>
    <recommendedName>
        <fullName evidence="3">Tetratricopeptide repeat-containing protein</fullName>
    </recommendedName>
</protein>
<reference evidence="2" key="1">
    <citation type="submission" date="2016-09" db="EMBL/GenBank/DDBJ databases">
        <authorList>
            <person name="Varghese N."/>
            <person name="Submissions S."/>
        </authorList>
    </citation>
    <scope>NUCLEOTIDE SEQUENCE [LARGE SCALE GENOMIC DNA]</scope>
    <source>
        <strain evidence="2">25nlg</strain>
    </source>
</reference>
<name>A0A1G6J7A0_9BACI</name>
<proteinExistence type="predicted"/>
<keyword evidence="2" id="KW-1185">Reference proteome</keyword>
<dbReference type="SUPFAM" id="SSF48452">
    <property type="entry name" value="TPR-like"/>
    <property type="match status" value="1"/>
</dbReference>
<dbReference type="InterPro" id="IPR011990">
    <property type="entry name" value="TPR-like_helical_dom_sf"/>
</dbReference>
<dbReference type="STRING" id="1464122.SAMN05421737_105267"/>
<accession>A0A1G6J7A0</accession>
<evidence type="ECO:0000313" key="2">
    <source>
        <dbReference type="Proteomes" id="UP000242662"/>
    </source>
</evidence>
<evidence type="ECO:0000313" key="1">
    <source>
        <dbReference type="EMBL" id="SDC14225.1"/>
    </source>
</evidence>
<dbReference type="RefSeq" id="WP_090775609.1">
    <property type="nucleotide sequence ID" value="NZ_FMYM01000005.1"/>
</dbReference>
<evidence type="ECO:0008006" key="3">
    <source>
        <dbReference type="Google" id="ProtNLM"/>
    </source>
</evidence>
<dbReference type="Pfam" id="PF13374">
    <property type="entry name" value="TPR_10"/>
    <property type="match status" value="1"/>
</dbReference>
<dbReference type="EMBL" id="FMYM01000005">
    <property type="protein sequence ID" value="SDC14225.1"/>
    <property type="molecule type" value="Genomic_DNA"/>
</dbReference>
<dbReference type="Gene3D" id="1.25.40.10">
    <property type="entry name" value="Tetratricopeptide repeat domain"/>
    <property type="match status" value="1"/>
</dbReference>
<dbReference type="AlphaFoldDB" id="A0A1G6J7A0"/>
<dbReference type="Proteomes" id="UP000242662">
    <property type="component" value="Unassembled WGS sequence"/>
</dbReference>
<sequence>MSTKTIPYDMGFIFDEHLREIPNCTEEMTKGIAYLKEQLHETEDQTEQTRLLGQMGVYLRMVGSLGESCEVLKKALSHARQAQLPQRMFVNQLRLAHTYQWMGNFSRSNEIFARLQREVEKEELMHLRSFFYQHQGKNLFDQGRYIEARDCFRTALAIRREEGADEELLASSEKALAVCGHKFRVDGSDV</sequence>